<dbReference type="SUPFAM" id="SSF51735">
    <property type="entry name" value="NAD(P)-binding Rossmann-fold domains"/>
    <property type="match status" value="1"/>
</dbReference>
<protein>
    <recommendedName>
        <fullName evidence="5">Short-chain dehydrogenase</fullName>
    </recommendedName>
</protein>
<dbReference type="Proteomes" id="UP000019140">
    <property type="component" value="Unassembled WGS sequence"/>
</dbReference>
<reference evidence="3 4" key="1">
    <citation type="journal article" date="2014" name="Nature">
        <title>An environmental bacterial taxon with a large and distinct metabolic repertoire.</title>
        <authorList>
            <person name="Wilson M.C."/>
            <person name="Mori T."/>
            <person name="Ruckert C."/>
            <person name="Uria A.R."/>
            <person name="Helf M.J."/>
            <person name="Takada K."/>
            <person name="Gernert C."/>
            <person name="Steffens U.A."/>
            <person name="Heycke N."/>
            <person name="Schmitt S."/>
            <person name="Rinke C."/>
            <person name="Helfrich E.J."/>
            <person name="Brachmann A.O."/>
            <person name="Gurgui C."/>
            <person name="Wakimoto T."/>
            <person name="Kracht M."/>
            <person name="Crusemann M."/>
            <person name="Hentschel U."/>
            <person name="Abe I."/>
            <person name="Matsunaga S."/>
            <person name="Kalinowski J."/>
            <person name="Takeyama H."/>
            <person name="Piel J."/>
        </authorList>
    </citation>
    <scope>NUCLEOTIDE SEQUENCE [LARGE SCALE GENOMIC DNA]</scope>
    <source>
        <strain evidence="4">TSY2</strain>
    </source>
</reference>
<gene>
    <name evidence="3" type="ORF">ETSY2_33955</name>
</gene>
<evidence type="ECO:0000256" key="1">
    <source>
        <dbReference type="ARBA" id="ARBA00006484"/>
    </source>
</evidence>
<evidence type="ECO:0008006" key="5">
    <source>
        <dbReference type="Google" id="ProtNLM"/>
    </source>
</evidence>
<dbReference type="PANTHER" id="PTHR43477:SF1">
    <property type="entry name" value="DIHYDROANTICAPSIN 7-DEHYDROGENASE"/>
    <property type="match status" value="1"/>
</dbReference>
<dbReference type="InterPro" id="IPR002347">
    <property type="entry name" value="SDR_fam"/>
</dbReference>
<dbReference type="EMBL" id="AZHX01001454">
    <property type="protein sequence ID" value="ETX03185.1"/>
    <property type="molecule type" value="Genomic_DNA"/>
</dbReference>
<feature type="non-terminal residue" evidence="3">
    <location>
        <position position="134"/>
    </location>
</feature>
<evidence type="ECO:0000313" key="4">
    <source>
        <dbReference type="Proteomes" id="UP000019140"/>
    </source>
</evidence>
<sequence length="134" mass="14229">MKLQGAHVVVIGGSSGIGLATARLAREEGADVTIVGRSQEKLDQAQRELGEVRPVVADIADEAAIGQVFESLSRVDHVLISAGTIRNGALVNNDLETLRHIVNERLWGVTYAVRHAAPRMHEGSIVLTSGTLSS</sequence>
<proteinExistence type="inferred from homology"/>
<dbReference type="GO" id="GO:0016491">
    <property type="term" value="F:oxidoreductase activity"/>
    <property type="evidence" value="ECO:0007669"/>
    <property type="project" value="UniProtKB-KW"/>
</dbReference>
<name>W4LZ24_9BACT</name>
<evidence type="ECO:0000256" key="2">
    <source>
        <dbReference type="ARBA" id="ARBA00023002"/>
    </source>
</evidence>
<dbReference type="AlphaFoldDB" id="W4LZ24"/>
<dbReference type="HOGENOM" id="CLU_010194_15_3_7"/>
<dbReference type="InterPro" id="IPR051122">
    <property type="entry name" value="SDR_DHRS6-like"/>
</dbReference>
<evidence type="ECO:0000313" key="3">
    <source>
        <dbReference type="EMBL" id="ETX03185.1"/>
    </source>
</evidence>
<organism evidence="3 4">
    <name type="scientific">Candidatus Entotheonella gemina</name>
    <dbReference type="NCBI Taxonomy" id="1429439"/>
    <lineage>
        <taxon>Bacteria</taxon>
        <taxon>Pseudomonadati</taxon>
        <taxon>Nitrospinota/Tectimicrobiota group</taxon>
        <taxon>Candidatus Tectimicrobiota</taxon>
        <taxon>Candidatus Entotheonellia</taxon>
        <taxon>Candidatus Entotheonellales</taxon>
        <taxon>Candidatus Entotheonellaceae</taxon>
        <taxon>Candidatus Entotheonella</taxon>
    </lineage>
</organism>
<keyword evidence="2" id="KW-0560">Oxidoreductase</keyword>
<dbReference type="PANTHER" id="PTHR43477">
    <property type="entry name" value="DIHYDROANTICAPSIN 7-DEHYDROGENASE"/>
    <property type="match status" value="1"/>
</dbReference>
<comment type="similarity">
    <text evidence="1">Belongs to the short-chain dehydrogenases/reductases (SDR) family.</text>
</comment>
<accession>W4LZ24</accession>
<dbReference type="PRINTS" id="PR00081">
    <property type="entry name" value="GDHRDH"/>
</dbReference>
<dbReference type="Pfam" id="PF00106">
    <property type="entry name" value="adh_short"/>
    <property type="match status" value="1"/>
</dbReference>
<dbReference type="InterPro" id="IPR036291">
    <property type="entry name" value="NAD(P)-bd_dom_sf"/>
</dbReference>
<comment type="caution">
    <text evidence="3">The sequence shown here is derived from an EMBL/GenBank/DDBJ whole genome shotgun (WGS) entry which is preliminary data.</text>
</comment>
<keyword evidence="4" id="KW-1185">Reference proteome</keyword>
<dbReference type="Gene3D" id="3.40.50.720">
    <property type="entry name" value="NAD(P)-binding Rossmann-like Domain"/>
    <property type="match status" value="1"/>
</dbReference>